<protein>
    <submittedName>
        <fullName evidence="1">Uncharacterized protein</fullName>
    </submittedName>
</protein>
<dbReference type="EMBL" id="BJXL01000025">
    <property type="protein sequence ID" value="GEM82906.1"/>
    <property type="molecule type" value="Genomic_DNA"/>
</dbReference>
<sequence>MITLHKINNLAEEQVLECVGQDAGDTFRIVVKHTSPSHYEALGKVTLSNASVHYQSSGPMTADLLLQWLDTMFDRWPGAKTVPWAVHDLDDKTQQFVREVRKAAEVA</sequence>
<dbReference type="OrthoDB" id="26090at2"/>
<accession>A0A511R1M2</accession>
<proteinExistence type="predicted"/>
<evidence type="ECO:0000313" key="1">
    <source>
        <dbReference type="EMBL" id="GEM82906.1"/>
    </source>
</evidence>
<gene>
    <name evidence="1" type="ORF">MHY01S_10720</name>
</gene>
<organism evidence="1 2">
    <name type="scientific">Meiothermus hypogaeus NBRC 106114</name>
    <dbReference type="NCBI Taxonomy" id="1227553"/>
    <lineage>
        <taxon>Bacteria</taxon>
        <taxon>Thermotogati</taxon>
        <taxon>Deinococcota</taxon>
        <taxon>Deinococci</taxon>
        <taxon>Thermales</taxon>
        <taxon>Thermaceae</taxon>
        <taxon>Meiothermus</taxon>
    </lineage>
</organism>
<comment type="caution">
    <text evidence="1">The sequence shown here is derived from an EMBL/GenBank/DDBJ whole genome shotgun (WGS) entry which is preliminary data.</text>
</comment>
<dbReference type="AlphaFoldDB" id="A0A511R1M2"/>
<reference evidence="1 2" key="1">
    <citation type="submission" date="2019-07" db="EMBL/GenBank/DDBJ databases">
        <title>Whole genome shotgun sequence of Meiothermus hypogaeus NBRC 106114.</title>
        <authorList>
            <person name="Hosoyama A."/>
            <person name="Uohara A."/>
            <person name="Ohji S."/>
            <person name="Ichikawa N."/>
        </authorList>
    </citation>
    <scope>NUCLEOTIDE SEQUENCE [LARGE SCALE GENOMIC DNA]</scope>
    <source>
        <strain evidence="1 2">NBRC 106114</strain>
    </source>
</reference>
<evidence type="ECO:0000313" key="2">
    <source>
        <dbReference type="Proteomes" id="UP000321197"/>
    </source>
</evidence>
<dbReference type="Proteomes" id="UP000321197">
    <property type="component" value="Unassembled WGS sequence"/>
</dbReference>
<name>A0A511R1M2_9DEIN</name>
<dbReference type="RefSeq" id="WP_119341212.1">
    <property type="nucleotide sequence ID" value="NZ_BJXL01000025.1"/>
</dbReference>